<dbReference type="Pfam" id="PF01555">
    <property type="entry name" value="N6_N4_Mtase"/>
    <property type="match status" value="1"/>
</dbReference>
<sequence length="172" mass="20594">MIDEQGWVLRNDAIWNKPNGMPSSVKDRLANKHEPVFCLVKNTKPQYYWNEKTGLMADRKPLKEKQEEGVDWHWVETDGDYSVSDTKINSQEAQQFNSPRARVHRQKKRKKRTYWHSLGYWYDLDAIREPHKESSKERYRYSLEGSYTPGNVYPNEKREKPQQYNLRSLKSV</sequence>
<evidence type="ECO:0000313" key="5">
    <source>
        <dbReference type="EMBL" id="GAI18532.1"/>
    </source>
</evidence>
<feature type="non-terminal residue" evidence="5">
    <location>
        <position position="172"/>
    </location>
</feature>
<feature type="region of interest" description="Disordered" evidence="3">
    <location>
        <begin position="143"/>
        <end position="172"/>
    </location>
</feature>
<feature type="domain" description="DNA methylase N-4/N-6" evidence="4">
    <location>
        <begin position="3"/>
        <end position="155"/>
    </location>
</feature>
<dbReference type="EMBL" id="BARV01022157">
    <property type="protein sequence ID" value="GAI18532.1"/>
    <property type="molecule type" value="Genomic_DNA"/>
</dbReference>
<dbReference type="GO" id="GO:0008170">
    <property type="term" value="F:N-methyltransferase activity"/>
    <property type="evidence" value="ECO:0007669"/>
    <property type="project" value="InterPro"/>
</dbReference>
<feature type="compositionally biased region" description="Polar residues" evidence="3">
    <location>
        <begin position="162"/>
        <end position="172"/>
    </location>
</feature>
<keyword evidence="1" id="KW-0489">Methyltransferase</keyword>
<organism evidence="5">
    <name type="scientific">marine sediment metagenome</name>
    <dbReference type="NCBI Taxonomy" id="412755"/>
    <lineage>
        <taxon>unclassified sequences</taxon>
        <taxon>metagenomes</taxon>
        <taxon>ecological metagenomes</taxon>
    </lineage>
</organism>
<reference evidence="5" key="1">
    <citation type="journal article" date="2014" name="Front. Microbiol.">
        <title>High frequency of phylogenetically diverse reductive dehalogenase-homologous genes in deep subseafloor sedimentary metagenomes.</title>
        <authorList>
            <person name="Kawai M."/>
            <person name="Futagami T."/>
            <person name="Toyoda A."/>
            <person name="Takaki Y."/>
            <person name="Nishi S."/>
            <person name="Hori S."/>
            <person name="Arai W."/>
            <person name="Tsubouchi T."/>
            <person name="Morono Y."/>
            <person name="Uchiyama I."/>
            <person name="Ito T."/>
            <person name="Fujiyama A."/>
            <person name="Inagaki F."/>
            <person name="Takami H."/>
        </authorList>
    </citation>
    <scope>NUCLEOTIDE SEQUENCE</scope>
    <source>
        <strain evidence="5">Expedition CK06-06</strain>
    </source>
</reference>
<dbReference type="InterPro" id="IPR002941">
    <property type="entry name" value="DNA_methylase_N4/N6"/>
</dbReference>
<dbReference type="AlphaFoldDB" id="X1LGS2"/>
<dbReference type="GO" id="GO:0032259">
    <property type="term" value="P:methylation"/>
    <property type="evidence" value="ECO:0007669"/>
    <property type="project" value="UniProtKB-KW"/>
</dbReference>
<accession>X1LGS2</accession>
<dbReference type="SUPFAM" id="SSF53335">
    <property type="entry name" value="S-adenosyl-L-methionine-dependent methyltransferases"/>
    <property type="match status" value="1"/>
</dbReference>
<protein>
    <recommendedName>
        <fullName evidence="4">DNA methylase N-4/N-6 domain-containing protein</fullName>
    </recommendedName>
</protein>
<evidence type="ECO:0000259" key="4">
    <source>
        <dbReference type="Pfam" id="PF01555"/>
    </source>
</evidence>
<evidence type="ECO:0000256" key="3">
    <source>
        <dbReference type="SAM" id="MobiDB-lite"/>
    </source>
</evidence>
<name>X1LGS2_9ZZZZ</name>
<dbReference type="InterPro" id="IPR029063">
    <property type="entry name" value="SAM-dependent_MTases_sf"/>
</dbReference>
<keyword evidence="2" id="KW-0808">Transferase</keyword>
<proteinExistence type="predicted"/>
<comment type="caution">
    <text evidence="5">The sequence shown here is derived from an EMBL/GenBank/DDBJ whole genome shotgun (WGS) entry which is preliminary data.</text>
</comment>
<gene>
    <name evidence="5" type="ORF">S06H3_36560</name>
</gene>
<dbReference type="Gene3D" id="3.40.50.150">
    <property type="entry name" value="Vaccinia Virus protein VP39"/>
    <property type="match status" value="1"/>
</dbReference>
<dbReference type="GO" id="GO:0003677">
    <property type="term" value="F:DNA binding"/>
    <property type="evidence" value="ECO:0007669"/>
    <property type="project" value="InterPro"/>
</dbReference>
<evidence type="ECO:0000256" key="2">
    <source>
        <dbReference type="ARBA" id="ARBA00022679"/>
    </source>
</evidence>
<evidence type="ECO:0000256" key="1">
    <source>
        <dbReference type="ARBA" id="ARBA00022603"/>
    </source>
</evidence>